<dbReference type="PROSITE" id="PS50109">
    <property type="entry name" value="HIS_KIN"/>
    <property type="match status" value="1"/>
</dbReference>
<dbReference type="PANTHER" id="PTHR24421:SF10">
    <property type="entry name" value="NITRATE_NITRITE SENSOR PROTEIN NARQ"/>
    <property type="match status" value="1"/>
</dbReference>
<reference evidence="11 12" key="1">
    <citation type="submission" date="2020-10" db="EMBL/GenBank/DDBJ databases">
        <title>Sequencing the genomes of 1000 actinobacteria strains.</title>
        <authorList>
            <person name="Klenk H.-P."/>
        </authorList>
    </citation>
    <scope>NUCLEOTIDE SEQUENCE [LARGE SCALE GENOMIC DNA]</scope>
    <source>
        <strain evidence="11 12">DSM 43173</strain>
    </source>
</reference>
<feature type="transmembrane region" description="Helical" evidence="9">
    <location>
        <begin position="98"/>
        <end position="127"/>
    </location>
</feature>
<evidence type="ECO:0000256" key="8">
    <source>
        <dbReference type="ARBA" id="ARBA00023012"/>
    </source>
</evidence>
<dbReference type="InterPro" id="IPR036890">
    <property type="entry name" value="HATPase_C_sf"/>
</dbReference>
<feature type="transmembrane region" description="Helical" evidence="9">
    <location>
        <begin position="73"/>
        <end position="92"/>
    </location>
</feature>
<feature type="transmembrane region" description="Helical" evidence="9">
    <location>
        <begin position="41"/>
        <end position="61"/>
    </location>
</feature>
<keyword evidence="4" id="KW-0808">Transferase</keyword>
<protein>
    <recommendedName>
        <fullName evidence="2">histidine kinase</fullName>
        <ecNumber evidence="2">2.7.13.3</ecNumber>
    </recommendedName>
</protein>
<proteinExistence type="predicted"/>
<feature type="transmembrane region" description="Helical" evidence="9">
    <location>
        <begin position="139"/>
        <end position="161"/>
    </location>
</feature>
<keyword evidence="12" id="KW-1185">Reference proteome</keyword>
<dbReference type="InterPro" id="IPR011712">
    <property type="entry name" value="Sig_transdc_His_kin_sub3_dim/P"/>
</dbReference>
<name>A0ABR9M6T8_9ACTN</name>
<keyword evidence="9" id="KW-0472">Membrane</keyword>
<dbReference type="Gene3D" id="3.30.565.10">
    <property type="entry name" value="Histidine kinase-like ATPase, C-terminal domain"/>
    <property type="match status" value="1"/>
</dbReference>
<dbReference type="SMART" id="SM00387">
    <property type="entry name" value="HATPase_c"/>
    <property type="match status" value="1"/>
</dbReference>
<keyword evidence="3" id="KW-0597">Phosphoprotein</keyword>
<evidence type="ECO:0000256" key="4">
    <source>
        <dbReference type="ARBA" id="ARBA00022679"/>
    </source>
</evidence>
<dbReference type="EC" id="2.7.13.3" evidence="2"/>
<feature type="domain" description="Histidine kinase" evidence="10">
    <location>
        <begin position="308"/>
        <end position="395"/>
    </location>
</feature>
<dbReference type="RefSeq" id="WP_318787164.1">
    <property type="nucleotide sequence ID" value="NZ_JADBEK010000001.1"/>
</dbReference>
<keyword evidence="6 11" id="KW-0418">Kinase</keyword>
<keyword evidence="7" id="KW-0067">ATP-binding</keyword>
<dbReference type="SUPFAM" id="SSF55874">
    <property type="entry name" value="ATPase domain of HSP90 chaperone/DNA topoisomerase II/histidine kinase"/>
    <property type="match status" value="1"/>
</dbReference>
<dbReference type="Pfam" id="PF07730">
    <property type="entry name" value="HisKA_3"/>
    <property type="match status" value="1"/>
</dbReference>
<sequence length="399" mass="43007">MAAGDHWTHGTGKRAPYILSALFACADLLLLWSTVEAARTGLWPWAYCVPPVLMAALWPFLHWERGAGAGRRALSVVFLLTALIGLGIGNGLTGLPLMAVTIVHAVCVFGFGGGVTLSALMTATAIWAHLLAGRELARAVTEAVVVGVFAGWALLTARILLGARRRASETERLLGELTEAHAELRRYAARVRELTVAEERARMSREMHDSVGHYLTVMNLGLENARRFRQTRPDEAWEEVAQVQRLTMEALADTRRWVRALKPLALEGRAGPAAMEELARSFGGTGIEVAFRAHGTRFALAEEAELALYRVLQEGLTNAVRHSGARRVEVVLRADGDQVELTVTDDGRGADGDPLEAGRGLAGLRHRVLALGGRLSAESGPAGGFTLRAEVPVKVEVDA</sequence>
<dbReference type="CDD" id="cd16917">
    <property type="entry name" value="HATPase_UhpB-NarQ-NarX-like"/>
    <property type="match status" value="1"/>
</dbReference>
<dbReference type="Gene3D" id="1.20.5.1930">
    <property type="match status" value="1"/>
</dbReference>
<dbReference type="InterPro" id="IPR005467">
    <property type="entry name" value="His_kinase_dom"/>
</dbReference>
<dbReference type="PANTHER" id="PTHR24421">
    <property type="entry name" value="NITRATE/NITRITE SENSOR PROTEIN NARX-RELATED"/>
    <property type="match status" value="1"/>
</dbReference>
<evidence type="ECO:0000256" key="9">
    <source>
        <dbReference type="SAM" id="Phobius"/>
    </source>
</evidence>
<dbReference type="EMBL" id="JADBEK010000001">
    <property type="protein sequence ID" value="MBE1588268.1"/>
    <property type="molecule type" value="Genomic_DNA"/>
</dbReference>
<keyword evidence="9" id="KW-1133">Transmembrane helix</keyword>
<dbReference type="InterPro" id="IPR003594">
    <property type="entry name" value="HATPase_dom"/>
</dbReference>
<feature type="transmembrane region" description="Helical" evidence="9">
    <location>
        <begin position="17"/>
        <end position="35"/>
    </location>
</feature>
<evidence type="ECO:0000256" key="6">
    <source>
        <dbReference type="ARBA" id="ARBA00022777"/>
    </source>
</evidence>
<organism evidence="11 12">
    <name type="scientific">Nonomuraea angiospora</name>
    <dbReference type="NCBI Taxonomy" id="46172"/>
    <lineage>
        <taxon>Bacteria</taxon>
        <taxon>Bacillati</taxon>
        <taxon>Actinomycetota</taxon>
        <taxon>Actinomycetes</taxon>
        <taxon>Streptosporangiales</taxon>
        <taxon>Streptosporangiaceae</taxon>
        <taxon>Nonomuraea</taxon>
    </lineage>
</organism>
<keyword evidence="8" id="KW-0902">Two-component regulatory system</keyword>
<evidence type="ECO:0000259" key="10">
    <source>
        <dbReference type="PROSITE" id="PS50109"/>
    </source>
</evidence>
<comment type="catalytic activity">
    <reaction evidence="1">
        <text>ATP + protein L-histidine = ADP + protein N-phospho-L-histidine.</text>
        <dbReference type="EC" id="2.7.13.3"/>
    </reaction>
</comment>
<evidence type="ECO:0000256" key="1">
    <source>
        <dbReference type="ARBA" id="ARBA00000085"/>
    </source>
</evidence>
<evidence type="ECO:0000256" key="2">
    <source>
        <dbReference type="ARBA" id="ARBA00012438"/>
    </source>
</evidence>
<evidence type="ECO:0000256" key="3">
    <source>
        <dbReference type="ARBA" id="ARBA00022553"/>
    </source>
</evidence>
<keyword evidence="9" id="KW-0812">Transmembrane</keyword>
<dbReference type="Proteomes" id="UP000633509">
    <property type="component" value="Unassembled WGS sequence"/>
</dbReference>
<evidence type="ECO:0000256" key="7">
    <source>
        <dbReference type="ARBA" id="ARBA00022840"/>
    </source>
</evidence>
<accession>A0ABR9M6T8</accession>
<evidence type="ECO:0000313" key="11">
    <source>
        <dbReference type="EMBL" id="MBE1588268.1"/>
    </source>
</evidence>
<evidence type="ECO:0000313" key="12">
    <source>
        <dbReference type="Proteomes" id="UP000633509"/>
    </source>
</evidence>
<gene>
    <name evidence="11" type="ORF">H4W80_006526</name>
</gene>
<comment type="caution">
    <text evidence="11">The sequence shown here is derived from an EMBL/GenBank/DDBJ whole genome shotgun (WGS) entry which is preliminary data.</text>
</comment>
<dbReference type="Pfam" id="PF02518">
    <property type="entry name" value="HATPase_c"/>
    <property type="match status" value="1"/>
</dbReference>
<dbReference type="GO" id="GO:0016301">
    <property type="term" value="F:kinase activity"/>
    <property type="evidence" value="ECO:0007669"/>
    <property type="project" value="UniProtKB-KW"/>
</dbReference>
<evidence type="ECO:0000256" key="5">
    <source>
        <dbReference type="ARBA" id="ARBA00022741"/>
    </source>
</evidence>
<keyword evidence="5" id="KW-0547">Nucleotide-binding</keyword>
<dbReference type="InterPro" id="IPR050482">
    <property type="entry name" value="Sensor_HK_TwoCompSys"/>
</dbReference>